<reference evidence="2" key="1">
    <citation type="journal article" date="2019" name="Int. J. Syst. Evol. Microbiol.">
        <title>The Global Catalogue of Microorganisms (GCM) 10K type strain sequencing project: providing services to taxonomists for standard genome sequencing and annotation.</title>
        <authorList>
            <consortium name="The Broad Institute Genomics Platform"/>
            <consortium name="The Broad Institute Genome Sequencing Center for Infectious Disease"/>
            <person name="Wu L."/>
            <person name="Ma J."/>
        </authorList>
    </citation>
    <scope>NUCLEOTIDE SEQUENCE [LARGE SCALE GENOMIC DNA]</scope>
    <source>
        <strain evidence="2">CGMCC 4.7645</strain>
    </source>
</reference>
<dbReference type="Proteomes" id="UP001597417">
    <property type="component" value="Unassembled WGS sequence"/>
</dbReference>
<dbReference type="RefSeq" id="WP_378267782.1">
    <property type="nucleotide sequence ID" value="NZ_JBHUKR010000015.1"/>
</dbReference>
<proteinExistence type="predicted"/>
<gene>
    <name evidence="1" type="ORF">ACFSXZ_25810</name>
</gene>
<sequence length="158" mass="17523">MLEQKIRERNETLTEFVDYGNRFARDIGEIGTLSERNLKRLASGRKPNGEPIGRPRAATARLLERSFGTGIDELLSPVASTHEDAEPDLRQALSASRRVDASVLGLLDTQLNAMRQLDRQLGAVVVHDEVTAKMRQTRRLLSHTLAPGSRQQLAALLS</sequence>
<evidence type="ECO:0000313" key="2">
    <source>
        <dbReference type="Proteomes" id="UP001597417"/>
    </source>
</evidence>
<name>A0ABW5FYK3_9PSEU</name>
<organism evidence="1 2">
    <name type="scientific">Amycolatopsis pigmentata</name>
    <dbReference type="NCBI Taxonomy" id="450801"/>
    <lineage>
        <taxon>Bacteria</taxon>
        <taxon>Bacillati</taxon>
        <taxon>Actinomycetota</taxon>
        <taxon>Actinomycetes</taxon>
        <taxon>Pseudonocardiales</taxon>
        <taxon>Pseudonocardiaceae</taxon>
        <taxon>Amycolatopsis</taxon>
    </lineage>
</organism>
<comment type="caution">
    <text evidence="1">The sequence shown here is derived from an EMBL/GenBank/DDBJ whole genome shotgun (WGS) entry which is preliminary data.</text>
</comment>
<dbReference type="EMBL" id="JBHUKR010000015">
    <property type="protein sequence ID" value="MFD2419750.1"/>
    <property type="molecule type" value="Genomic_DNA"/>
</dbReference>
<evidence type="ECO:0000313" key="1">
    <source>
        <dbReference type="EMBL" id="MFD2419750.1"/>
    </source>
</evidence>
<accession>A0ABW5FYK3</accession>
<keyword evidence="2" id="KW-1185">Reference proteome</keyword>
<protein>
    <submittedName>
        <fullName evidence="1">Uncharacterized protein</fullName>
    </submittedName>
</protein>